<evidence type="ECO:0000259" key="4">
    <source>
        <dbReference type="Pfam" id="PF00441"/>
    </source>
</evidence>
<dbReference type="InterPro" id="IPR009075">
    <property type="entry name" value="AcylCo_DH/oxidase_C"/>
</dbReference>
<dbReference type="Pfam" id="PF00441">
    <property type="entry name" value="Acyl-CoA_dh_1"/>
    <property type="match status" value="1"/>
</dbReference>
<keyword evidence="2" id="KW-0285">Flavoprotein</keyword>
<dbReference type="InterPro" id="IPR009100">
    <property type="entry name" value="AcylCoA_DH/oxidase_NM_dom_sf"/>
</dbReference>
<dbReference type="Proteomes" id="UP001304298">
    <property type="component" value="Unassembled WGS sequence"/>
</dbReference>
<dbReference type="Gene3D" id="2.40.110.10">
    <property type="entry name" value="Butyryl-CoA Dehydrogenase, subunit A, domain 2"/>
    <property type="match status" value="1"/>
</dbReference>
<keyword evidence="5" id="KW-0560">Oxidoreductase</keyword>
<dbReference type="InterPro" id="IPR036250">
    <property type="entry name" value="AcylCo_DH-like_C"/>
</dbReference>
<organism evidence="5 6">
    <name type="scientific">Amycolatopsis heterodermiae</name>
    <dbReference type="NCBI Taxonomy" id="3110235"/>
    <lineage>
        <taxon>Bacteria</taxon>
        <taxon>Bacillati</taxon>
        <taxon>Actinomycetota</taxon>
        <taxon>Actinomycetes</taxon>
        <taxon>Pseudonocardiales</taxon>
        <taxon>Pseudonocardiaceae</taxon>
        <taxon>Amycolatopsis</taxon>
    </lineage>
</organism>
<protein>
    <submittedName>
        <fullName evidence="5">Acyl-CoA dehydrogenase family protein</fullName>
        <ecNumber evidence="5">1.-.-.-</ecNumber>
    </submittedName>
</protein>
<accession>A0ABU5RP88</accession>
<dbReference type="RefSeq" id="WP_323337782.1">
    <property type="nucleotide sequence ID" value="NZ_JAYFSI010000026.1"/>
</dbReference>
<proteinExistence type="inferred from homology"/>
<dbReference type="SUPFAM" id="SSF56645">
    <property type="entry name" value="Acyl-CoA dehydrogenase NM domain-like"/>
    <property type="match status" value="1"/>
</dbReference>
<sequence length="333" mass="34426">MITWEARPAHGLLETAPPKPLPLPRSTASIGGDLRTLYAAGALDLPQPGTGGLVGRWAALAAIGRIDLTLARLAEGHTDAVAILGEAGLTPVPGALYGVWAAKSGGTGAVLEDGRLGGTVRFCSGLSLLDRALVAAGDRLVDVDLTDPGVQRHPDTWQAVGMDASDSGDVVFDGILVSADTLIGPPDWYIGRPGFALGGGGVAAVWLGGAAGVFDGVVAYLRETGRADDHQLAHLGAMHAALRSAETLLLHAAGTIEQAADPWHVASTCRAGVEHAVREILDHAPRLTGASPLGRDRRFAQRLADLGVYVRQHHAERDLAALGRQVLDAGESV</sequence>
<dbReference type="InterPro" id="IPR046373">
    <property type="entry name" value="Acyl-CoA_Oxase/DH_mid-dom_sf"/>
</dbReference>
<evidence type="ECO:0000256" key="1">
    <source>
        <dbReference type="ARBA" id="ARBA00009347"/>
    </source>
</evidence>
<dbReference type="EC" id="1.-.-.-" evidence="5"/>
<dbReference type="Gene3D" id="1.20.140.10">
    <property type="entry name" value="Butyryl-CoA Dehydrogenase, subunit A, domain 3"/>
    <property type="match status" value="1"/>
</dbReference>
<evidence type="ECO:0000256" key="2">
    <source>
        <dbReference type="ARBA" id="ARBA00022630"/>
    </source>
</evidence>
<name>A0ABU5RP88_9PSEU</name>
<evidence type="ECO:0000313" key="6">
    <source>
        <dbReference type="Proteomes" id="UP001304298"/>
    </source>
</evidence>
<evidence type="ECO:0000256" key="3">
    <source>
        <dbReference type="ARBA" id="ARBA00022827"/>
    </source>
</evidence>
<keyword evidence="6" id="KW-1185">Reference proteome</keyword>
<gene>
    <name evidence="5" type="ORF">VA596_49520</name>
</gene>
<comment type="caution">
    <text evidence="5">The sequence shown here is derived from an EMBL/GenBank/DDBJ whole genome shotgun (WGS) entry which is preliminary data.</text>
</comment>
<comment type="similarity">
    <text evidence="1">Belongs to the acyl-CoA dehydrogenase family.</text>
</comment>
<dbReference type="SUPFAM" id="SSF47203">
    <property type="entry name" value="Acyl-CoA dehydrogenase C-terminal domain-like"/>
    <property type="match status" value="1"/>
</dbReference>
<evidence type="ECO:0000313" key="5">
    <source>
        <dbReference type="EMBL" id="MEA5367649.1"/>
    </source>
</evidence>
<dbReference type="EMBL" id="JAYFSI010000026">
    <property type="protein sequence ID" value="MEA5367649.1"/>
    <property type="molecule type" value="Genomic_DNA"/>
</dbReference>
<reference evidence="5 6" key="1">
    <citation type="submission" date="2023-12" db="EMBL/GenBank/DDBJ databases">
        <title>Amycolatopsis sp. V23-08.</title>
        <authorList>
            <person name="Somphong A."/>
        </authorList>
    </citation>
    <scope>NUCLEOTIDE SEQUENCE [LARGE SCALE GENOMIC DNA]</scope>
    <source>
        <strain evidence="5 6">V23-08</strain>
    </source>
</reference>
<dbReference type="GO" id="GO:0016491">
    <property type="term" value="F:oxidoreductase activity"/>
    <property type="evidence" value="ECO:0007669"/>
    <property type="project" value="UniProtKB-KW"/>
</dbReference>
<feature type="domain" description="Acyl-CoA dehydrogenase/oxidase C-terminal" evidence="4">
    <location>
        <begin position="198"/>
        <end position="305"/>
    </location>
</feature>
<keyword evidence="3" id="KW-0274">FAD</keyword>